<dbReference type="GO" id="GO:0003713">
    <property type="term" value="F:transcription coactivator activity"/>
    <property type="evidence" value="ECO:0007669"/>
    <property type="project" value="TreeGrafter"/>
</dbReference>
<dbReference type="KEGG" id="rsz:108849700"/>
<evidence type="ECO:0000256" key="3">
    <source>
        <dbReference type="ARBA" id="ARBA00023163"/>
    </source>
</evidence>
<dbReference type="Proteomes" id="UP000504610">
    <property type="component" value="Chromosome 4"/>
</dbReference>
<accession>A0A6J0N2B4</accession>
<protein>
    <submittedName>
        <fullName evidence="7 8">Uncharacterized protein LOC108849700</fullName>
    </submittedName>
</protein>
<dbReference type="GeneID" id="108849700"/>
<gene>
    <name evidence="7 8" type="primary">LOC108849700</name>
</gene>
<dbReference type="RefSeq" id="XP_018478792.2">
    <property type="nucleotide sequence ID" value="XM_018623290.2"/>
</dbReference>
<reference evidence="7 8" key="2">
    <citation type="submission" date="2025-04" db="UniProtKB">
        <authorList>
            <consortium name="RefSeq"/>
        </authorList>
    </citation>
    <scope>IDENTIFICATION</scope>
    <source>
        <tissue evidence="7 8">Leaf</tissue>
    </source>
</reference>
<sequence>MQRSQDERRIHLGELKAHIVKKIGVERSKKYFYYLSRFLCRKLTKREFDKSCFRLLGRENLSLHNHLIRSILRNATVSESPPPVQSRGDGSLVVPNHNNDHPVWSNGVLPISPRKVRSGTRDREMRDSPLGSNGHMLQHPVCREDNRDSSVPIENGFDQQISAVRDKDGESQVNISVSNSPLVAPLGIRFCSASVGGGGTRRAVPVRSTVMSCYDDSGRLVADREMVRKRMESIAVAHGLEGVTMECASTLNTMLDVYLKKLIRSCTDFSTWSQNGGASDRTQDHHHHSVSLLDFRTAMELNPQQLGENWPTLRERISLRSFEEQDLEV</sequence>
<dbReference type="GO" id="GO:0006357">
    <property type="term" value="P:regulation of transcription by RNA polymerase II"/>
    <property type="evidence" value="ECO:0007669"/>
    <property type="project" value="TreeGrafter"/>
</dbReference>
<evidence type="ECO:0000256" key="2">
    <source>
        <dbReference type="ARBA" id="ARBA00023015"/>
    </source>
</evidence>
<dbReference type="RefSeq" id="XP_018478795.2">
    <property type="nucleotide sequence ID" value="XM_018623293.2"/>
</dbReference>
<evidence type="ECO:0000256" key="1">
    <source>
        <dbReference type="ARBA" id="ARBA00004123"/>
    </source>
</evidence>
<dbReference type="OrthoDB" id="10264870at2759"/>
<keyword evidence="3" id="KW-0804">Transcription</keyword>
<keyword evidence="6" id="KW-1185">Reference proteome</keyword>
<dbReference type="GO" id="GO:0005634">
    <property type="term" value="C:nucleus"/>
    <property type="evidence" value="ECO:0007669"/>
    <property type="project" value="UniProtKB-SubCell"/>
</dbReference>
<keyword evidence="4" id="KW-0539">Nucleus</keyword>
<feature type="region of interest" description="Disordered" evidence="5">
    <location>
        <begin position="103"/>
        <end position="140"/>
    </location>
</feature>
<evidence type="ECO:0000256" key="4">
    <source>
        <dbReference type="ARBA" id="ARBA00023242"/>
    </source>
</evidence>
<name>A0A6J0N2B4_RAPSA</name>
<keyword evidence="2" id="KW-0805">Transcription regulation</keyword>
<evidence type="ECO:0000313" key="7">
    <source>
        <dbReference type="RefSeq" id="XP_018478792.2"/>
    </source>
</evidence>
<dbReference type="AlphaFoldDB" id="A0A6J0N2B4"/>
<organism evidence="6 8">
    <name type="scientific">Raphanus sativus</name>
    <name type="common">Radish</name>
    <name type="synonym">Raphanus raphanistrum var. sativus</name>
    <dbReference type="NCBI Taxonomy" id="3726"/>
    <lineage>
        <taxon>Eukaryota</taxon>
        <taxon>Viridiplantae</taxon>
        <taxon>Streptophyta</taxon>
        <taxon>Embryophyta</taxon>
        <taxon>Tracheophyta</taxon>
        <taxon>Spermatophyta</taxon>
        <taxon>Magnoliopsida</taxon>
        <taxon>eudicotyledons</taxon>
        <taxon>Gunneridae</taxon>
        <taxon>Pentapetalae</taxon>
        <taxon>rosids</taxon>
        <taxon>malvids</taxon>
        <taxon>Brassicales</taxon>
        <taxon>Brassicaceae</taxon>
        <taxon>Brassiceae</taxon>
        <taxon>Raphanus</taxon>
    </lineage>
</organism>
<evidence type="ECO:0000313" key="6">
    <source>
        <dbReference type="Proteomes" id="UP000504610"/>
    </source>
</evidence>
<evidence type="ECO:0000256" key="5">
    <source>
        <dbReference type="SAM" id="MobiDB-lite"/>
    </source>
</evidence>
<proteinExistence type="predicted"/>
<dbReference type="PANTHER" id="PTHR21277">
    <property type="entry name" value="TRANSCRIPTIONAL ADAPTER 1"/>
    <property type="match status" value="1"/>
</dbReference>
<comment type="subcellular location">
    <subcellularLocation>
        <location evidence="1">Nucleus</location>
    </subcellularLocation>
</comment>
<dbReference type="GO" id="GO:0000124">
    <property type="term" value="C:SAGA complex"/>
    <property type="evidence" value="ECO:0007669"/>
    <property type="project" value="UniProtKB-ARBA"/>
</dbReference>
<dbReference type="CDD" id="cd22933">
    <property type="entry name" value="HFD_HFI1"/>
    <property type="match status" value="1"/>
</dbReference>
<evidence type="ECO:0000313" key="8">
    <source>
        <dbReference type="RefSeq" id="XP_018478795.2"/>
    </source>
</evidence>
<dbReference type="Pfam" id="PF12767">
    <property type="entry name" value="SAGA-Tad1"/>
    <property type="match status" value="1"/>
</dbReference>
<reference evidence="6" key="1">
    <citation type="journal article" date="2019" name="Database">
        <title>The radish genome database (RadishGD): an integrated information resource for radish genomics.</title>
        <authorList>
            <person name="Yu H.J."/>
            <person name="Baek S."/>
            <person name="Lee Y.J."/>
            <person name="Cho A."/>
            <person name="Mun J.H."/>
        </authorList>
    </citation>
    <scope>NUCLEOTIDE SEQUENCE [LARGE SCALE GENOMIC DNA]</scope>
    <source>
        <strain evidence="6">cv. WK10039</strain>
    </source>
</reference>
<dbReference type="PANTHER" id="PTHR21277:SF5">
    <property type="entry name" value="TRANSCRIPTIONAL ADAPTER 1"/>
    <property type="match status" value="1"/>
</dbReference>
<dbReference type="InterPro" id="IPR024738">
    <property type="entry name" value="Hfi1/Tada1"/>
</dbReference>